<keyword evidence="2" id="KW-1185">Reference proteome</keyword>
<comment type="caution">
    <text evidence="1">The sequence shown here is derived from an EMBL/GenBank/DDBJ whole genome shotgun (WGS) entry which is preliminary data.</text>
</comment>
<accession>A0ABR9TMA4</accession>
<evidence type="ECO:0000313" key="2">
    <source>
        <dbReference type="Proteomes" id="UP000640614"/>
    </source>
</evidence>
<organism evidence="1 2">
    <name type="scientific">Flavobacterium hungaricum</name>
    <dbReference type="NCBI Taxonomy" id="2082725"/>
    <lineage>
        <taxon>Bacteria</taxon>
        <taxon>Pseudomonadati</taxon>
        <taxon>Bacteroidota</taxon>
        <taxon>Flavobacteriia</taxon>
        <taxon>Flavobacteriales</taxon>
        <taxon>Flavobacteriaceae</taxon>
        <taxon>Flavobacterium</taxon>
    </lineage>
</organism>
<dbReference type="EMBL" id="PRDM01000003">
    <property type="protein sequence ID" value="MBE8726485.1"/>
    <property type="molecule type" value="Genomic_DNA"/>
</dbReference>
<proteinExistence type="predicted"/>
<sequence>MRSDFEKEHFGGLRNIDAGIGRNIITKSISEMRGRNGVRIYYRMKGEMMEIIGYSSKNNQQDVINRLIKIYGK</sequence>
<name>A0ABR9TMA4_9FLAO</name>
<protein>
    <submittedName>
        <fullName evidence="1">Uncharacterized protein</fullName>
    </submittedName>
</protein>
<dbReference type="Proteomes" id="UP000640614">
    <property type="component" value="Unassembled WGS sequence"/>
</dbReference>
<evidence type="ECO:0000313" key="1">
    <source>
        <dbReference type="EMBL" id="MBE8726485.1"/>
    </source>
</evidence>
<reference evidence="1 2" key="1">
    <citation type="submission" date="2018-07" db="EMBL/GenBank/DDBJ databases">
        <title>Genome assembly of strain KB82.</title>
        <authorList>
            <person name="Kukolya J."/>
            <person name="Horvath B."/>
            <person name="Nagy I."/>
            <person name="Toth A."/>
        </authorList>
    </citation>
    <scope>NUCLEOTIDE SEQUENCE [LARGE SCALE GENOMIC DNA]</scope>
    <source>
        <strain evidence="1 2">Kb82</strain>
    </source>
</reference>
<gene>
    <name evidence="1" type="ORF">C4F50_16285</name>
</gene>